<dbReference type="EMBL" id="STGV01000003">
    <property type="protein sequence ID" value="THV22908.1"/>
    <property type="molecule type" value="Genomic_DNA"/>
</dbReference>
<dbReference type="Proteomes" id="UP000308828">
    <property type="component" value="Unassembled WGS sequence"/>
</dbReference>
<protein>
    <submittedName>
        <fullName evidence="3">Heavy-metal-associated domain-containing protein</fullName>
    </submittedName>
</protein>
<keyword evidence="1" id="KW-0479">Metal-binding</keyword>
<name>A0A4S8NZ93_9HYPH</name>
<evidence type="ECO:0000256" key="1">
    <source>
        <dbReference type="ARBA" id="ARBA00022723"/>
    </source>
</evidence>
<dbReference type="InterPro" id="IPR036163">
    <property type="entry name" value="HMA_dom_sf"/>
</dbReference>
<evidence type="ECO:0000313" key="4">
    <source>
        <dbReference type="Proteomes" id="UP000308828"/>
    </source>
</evidence>
<dbReference type="RefSeq" id="WP_136598351.1">
    <property type="nucleotide sequence ID" value="NZ_STGV01000003.1"/>
</dbReference>
<comment type="caution">
    <text evidence="3">The sequence shown here is derived from an EMBL/GenBank/DDBJ whole genome shotgun (WGS) entry which is preliminary data.</text>
</comment>
<accession>A0A4S8NZ93</accession>
<dbReference type="OrthoDB" id="9801832at2"/>
<sequence length="67" mass="7053">MTLMTTFRIDDMTCGHCEKTVAKALAEALPGSTVTVDLAARKAVVEGNAALAEEAIREAGYTPVREG</sequence>
<gene>
    <name evidence="3" type="ORF">FAA97_09695</name>
</gene>
<dbReference type="Pfam" id="PF00403">
    <property type="entry name" value="HMA"/>
    <property type="match status" value="1"/>
</dbReference>
<evidence type="ECO:0000313" key="3">
    <source>
        <dbReference type="EMBL" id="THV22908.1"/>
    </source>
</evidence>
<keyword evidence="4" id="KW-1185">Reference proteome</keyword>
<dbReference type="SUPFAM" id="SSF55008">
    <property type="entry name" value="HMA, heavy metal-associated domain"/>
    <property type="match status" value="1"/>
</dbReference>
<evidence type="ECO:0000259" key="2">
    <source>
        <dbReference type="PROSITE" id="PS50846"/>
    </source>
</evidence>
<dbReference type="PROSITE" id="PS50846">
    <property type="entry name" value="HMA_2"/>
    <property type="match status" value="1"/>
</dbReference>
<proteinExistence type="predicted"/>
<dbReference type="CDD" id="cd00371">
    <property type="entry name" value="HMA"/>
    <property type="match status" value="1"/>
</dbReference>
<dbReference type="GO" id="GO:0046872">
    <property type="term" value="F:metal ion binding"/>
    <property type="evidence" value="ECO:0007669"/>
    <property type="project" value="UniProtKB-KW"/>
</dbReference>
<dbReference type="InterPro" id="IPR006121">
    <property type="entry name" value="HMA_dom"/>
</dbReference>
<dbReference type="Gene3D" id="3.30.70.100">
    <property type="match status" value="1"/>
</dbReference>
<organism evidence="3 4">
    <name type="scientific">Peteryoungia ipomoeae</name>
    <dbReference type="NCBI Taxonomy" id="1210932"/>
    <lineage>
        <taxon>Bacteria</taxon>
        <taxon>Pseudomonadati</taxon>
        <taxon>Pseudomonadota</taxon>
        <taxon>Alphaproteobacteria</taxon>
        <taxon>Hyphomicrobiales</taxon>
        <taxon>Rhizobiaceae</taxon>
        <taxon>Peteryoungia</taxon>
    </lineage>
</organism>
<dbReference type="AlphaFoldDB" id="A0A4S8NZ93"/>
<reference evidence="3 4" key="1">
    <citation type="submission" date="2019-04" db="EMBL/GenBank/DDBJ databases">
        <title>Genome sequence of strain shin9-1.</title>
        <authorList>
            <person name="Gao J."/>
            <person name="Sun J."/>
        </authorList>
    </citation>
    <scope>NUCLEOTIDE SEQUENCE [LARGE SCALE GENOMIC DNA]</scope>
    <source>
        <strain evidence="4">shin9-1</strain>
    </source>
</reference>
<dbReference type="PROSITE" id="PS01047">
    <property type="entry name" value="HMA_1"/>
    <property type="match status" value="1"/>
</dbReference>
<feature type="domain" description="HMA" evidence="2">
    <location>
        <begin position="3"/>
        <end position="64"/>
    </location>
</feature>
<dbReference type="InterPro" id="IPR017969">
    <property type="entry name" value="Heavy-metal-associated_CS"/>
</dbReference>